<organism evidence="3 4">
    <name type="scientific">Stylosanthes scabra</name>
    <dbReference type="NCBI Taxonomy" id="79078"/>
    <lineage>
        <taxon>Eukaryota</taxon>
        <taxon>Viridiplantae</taxon>
        <taxon>Streptophyta</taxon>
        <taxon>Embryophyta</taxon>
        <taxon>Tracheophyta</taxon>
        <taxon>Spermatophyta</taxon>
        <taxon>Magnoliopsida</taxon>
        <taxon>eudicotyledons</taxon>
        <taxon>Gunneridae</taxon>
        <taxon>Pentapetalae</taxon>
        <taxon>rosids</taxon>
        <taxon>fabids</taxon>
        <taxon>Fabales</taxon>
        <taxon>Fabaceae</taxon>
        <taxon>Papilionoideae</taxon>
        <taxon>50 kb inversion clade</taxon>
        <taxon>dalbergioids sensu lato</taxon>
        <taxon>Dalbergieae</taxon>
        <taxon>Pterocarpus clade</taxon>
        <taxon>Stylosanthes</taxon>
    </lineage>
</organism>
<feature type="repeat" description="PPR" evidence="2">
    <location>
        <begin position="85"/>
        <end position="120"/>
    </location>
</feature>
<keyword evidence="1" id="KW-0677">Repeat</keyword>
<proteinExistence type="predicted"/>
<dbReference type="Pfam" id="PF13041">
    <property type="entry name" value="PPR_2"/>
    <property type="match status" value="1"/>
</dbReference>
<protein>
    <recommendedName>
        <fullName evidence="5">Pentatricopeptide repeat-containing protein</fullName>
    </recommendedName>
</protein>
<dbReference type="InterPro" id="IPR046960">
    <property type="entry name" value="PPR_At4g14850-like_plant"/>
</dbReference>
<evidence type="ECO:0000313" key="4">
    <source>
        <dbReference type="Proteomes" id="UP001341840"/>
    </source>
</evidence>
<sequence>MQVIQYVTSFIEEEKLELDAVLGTSLVDAYAKCGFLDEATDIFERMKGKDIKAWTAMISGHGIHGHPTDAVKLFNRMENEGFKPNEVTFLAVLSACSHGGLVIEGMEIFKSMIRKYGISPQVEHYGSLVDLLGRAGMLHEAHKLIKSLPIKGDATAWRTLLSACRVYGDVKLGECVKDVLSSIYTEHPTDSLLISGTYVAAGRISDLIRMQEMKQTNAAIVEREGGNMLKEAGVSIVEIDNHG</sequence>
<dbReference type="InterPro" id="IPR011990">
    <property type="entry name" value="TPR-like_helical_dom_sf"/>
</dbReference>
<gene>
    <name evidence="3" type="ORF">PIB30_049839</name>
</gene>
<evidence type="ECO:0008006" key="5">
    <source>
        <dbReference type="Google" id="ProtNLM"/>
    </source>
</evidence>
<dbReference type="PANTHER" id="PTHR47926:SF490">
    <property type="entry name" value="REPEAT-LIKE SUPERFAMILY PROTEIN, PUTATIVE-RELATED"/>
    <property type="match status" value="1"/>
</dbReference>
<dbReference type="Pfam" id="PF01535">
    <property type="entry name" value="PPR"/>
    <property type="match status" value="1"/>
</dbReference>
<comment type="caution">
    <text evidence="3">The sequence shown here is derived from an EMBL/GenBank/DDBJ whole genome shotgun (WGS) entry which is preliminary data.</text>
</comment>
<dbReference type="PROSITE" id="PS51375">
    <property type="entry name" value="PPR"/>
    <property type="match status" value="3"/>
</dbReference>
<dbReference type="Gene3D" id="1.25.40.10">
    <property type="entry name" value="Tetratricopeptide repeat domain"/>
    <property type="match status" value="2"/>
</dbReference>
<dbReference type="NCBIfam" id="TIGR00756">
    <property type="entry name" value="PPR"/>
    <property type="match status" value="3"/>
</dbReference>
<dbReference type="InterPro" id="IPR002885">
    <property type="entry name" value="PPR_rpt"/>
</dbReference>
<evidence type="ECO:0000313" key="3">
    <source>
        <dbReference type="EMBL" id="MED6208944.1"/>
    </source>
</evidence>
<feature type="repeat" description="PPR" evidence="2">
    <location>
        <begin position="50"/>
        <end position="84"/>
    </location>
</feature>
<reference evidence="3 4" key="1">
    <citation type="journal article" date="2023" name="Plants (Basel)">
        <title>Bridging the Gap: Combining Genomics and Transcriptomics Approaches to Understand Stylosanthes scabra, an Orphan Legume from the Brazilian Caatinga.</title>
        <authorList>
            <person name="Ferreira-Neto J.R.C."/>
            <person name="da Silva M.D."/>
            <person name="Binneck E."/>
            <person name="de Melo N.F."/>
            <person name="da Silva R.H."/>
            <person name="de Melo A.L.T.M."/>
            <person name="Pandolfi V."/>
            <person name="Bustamante F.O."/>
            <person name="Brasileiro-Vidal A.C."/>
            <person name="Benko-Iseppon A.M."/>
        </authorList>
    </citation>
    <scope>NUCLEOTIDE SEQUENCE [LARGE SCALE GENOMIC DNA]</scope>
    <source>
        <tissue evidence="3">Leaves</tissue>
    </source>
</reference>
<evidence type="ECO:0000256" key="2">
    <source>
        <dbReference type="PROSITE-ProRule" id="PRU00708"/>
    </source>
</evidence>
<dbReference type="Proteomes" id="UP001341840">
    <property type="component" value="Unassembled WGS sequence"/>
</dbReference>
<feature type="repeat" description="PPR" evidence="2">
    <location>
        <begin position="19"/>
        <end position="49"/>
    </location>
</feature>
<name>A0ABU6YG29_9FABA</name>
<evidence type="ECO:0000256" key="1">
    <source>
        <dbReference type="ARBA" id="ARBA00022737"/>
    </source>
</evidence>
<accession>A0ABU6YG29</accession>
<keyword evidence="4" id="KW-1185">Reference proteome</keyword>
<dbReference type="PANTHER" id="PTHR47926">
    <property type="entry name" value="PENTATRICOPEPTIDE REPEAT-CONTAINING PROTEIN"/>
    <property type="match status" value="1"/>
</dbReference>
<dbReference type="EMBL" id="JASCZI010241993">
    <property type="protein sequence ID" value="MED6208944.1"/>
    <property type="molecule type" value="Genomic_DNA"/>
</dbReference>